<accession>A0A7D5H853</accession>
<feature type="domain" description="HTH lysR-type" evidence="5">
    <location>
        <begin position="1"/>
        <end position="58"/>
    </location>
</feature>
<dbReference type="InterPro" id="IPR036388">
    <property type="entry name" value="WH-like_DNA-bd_sf"/>
</dbReference>
<dbReference type="Pfam" id="PF03466">
    <property type="entry name" value="LysR_substrate"/>
    <property type="match status" value="1"/>
</dbReference>
<dbReference type="InterPro" id="IPR005119">
    <property type="entry name" value="LysR_subst-bd"/>
</dbReference>
<dbReference type="GO" id="GO:0032993">
    <property type="term" value="C:protein-DNA complex"/>
    <property type="evidence" value="ECO:0007669"/>
    <property type="project" value="TreeGrafter"/>
</dbReference>
<comment type="similarity">
    <text evidence="1">Belongs to the LysR transcriptional regulatory family.</text>
</comment>
<reference evidence="6 7" key="1">
    <citation type="submission" date="2020-06" db="EMBL/GenBank/DDBJ databases">
        <title>Pseudomonas eucalypticola sp. nov., an endophyte of Eucalyptus dunnii leaves with biocontrol ability of eucalyptus leaf blight.</title>
        <authorList>
            <person name="Liu Y."/>
            <person name="Song Z."/>
            <person name="Zeng H."/>
            <person name="Lu M."/>
            <person name="Wang X."/>
            <person name="Lian X."/>
            <person name="Zhang Q."/>
        </authorList>
    </citation>
    <scope>NUCLEOTIDE SEQUENCE [LARGE SCALE GENOMIC DNA]</scope>
    <source>
        <strain evidence="6 7">NP-1</strain>
    </source>
</reference>
<gene>
    <name evidence="6" type="ORF">HWQ56_17780</name>
</gene>
<dbReference type="Pfam" id="PF00126">
    <property type="entry name" value="HTH_1"/>
    <property type="match status" value="1"/>
</dbReference>
<dbReference type="Gene3D" id="1.10.10.10">
    <property type="entry name" value="Winged helix-like DNA-binding domain superfamily/Winged helix DNA-binding domain"/>
    <property type="match status" value="1"/>
</dbReference>
<keyword evidence="4" id="KW-0804">Transcription</keyword>
<keyword evidence="3" id="KW-0238">DNA-binding</keyword>
<dbReference type="SUPFAM" id="SSF53850">
    <property type="entry name" value="Periplasmic binding protein-like II"/>
    <property type="match status" value="1"/>
</dbReference>
<evidence type="ECO:0000259" key="5">
    <source>
        <dbReference type="PROSITE" id="PS50931"/>
    </source>
</evidence>
<dbReference type="GO" id="GO:0003677">
    <property type="term" value="F:DNA binding"/>
    <property type="evidence" value="ECO:0007669"/>
    <property type="project" value="UniProtKB-KW"/>
</dbReference>
<dbReference type="InterPro" id="IPR036390">
    <property type="entry name" value="WH_DNA-bd_sf"/>
</dbReference>
<dbReference type="PANTHER" id="PTHR30346:SF29">
    <property type="entry name" value="LYSR SUBSTRATE-BINDING"/>
    <property type="match status" value="1"/>
</dbReference>
<dbReference type="AlphaFoldDB" id="A0A7D5H853"/>
<keyword evidence="7" id="KW-1185">Reference proteome</keyword>
<evidence type="ECO:0000313" key="6">
    <source>
        <dbReference type="EMBL" id="QKZ05544.1"/>
    </source>
</evidence>
<proteinExistence type="inferred from homology"/>
<dbReference type="SUPFAM" id="SSF46785">
    <property type="entry name" value="Winged helix' DNA-binding domain"/>
    <property type="match status" value="1"/>
</dbReference>
<dbReference type="PROSITE" id="PS50931">
    <property type="entry name" value="HTH_LYSR"/>
    <property type="match status" value="1"/>
</dbReference>
<evidence type="ECO:0000256" key="3">
    <source>
        <dbReference type="ARBA" id="ARBA00023125"/>
    </source>
</evidence>
<keyword evidence="2" id="KW-0805">Transcription regulation</keyword>
<dbReference type="GO" id="GO:0003700">
    <property type="term" value="F:DNA-binding transcription factor activity"/>
    <property type="evidence" value="ECO:0007669"/>
    <property type="project" value="InterPro"/>
</dbReference>
<dbReference type="RefSeq" id="WP_176571331.1">
    <property type="nucleotide sequence ID" value="NZ_CP056030.1"/>
</dbReference>
<evidence type="ECO:0000256" key="1">
    <source>
        <dbReference type="ARBA" id="ARBA00009437"/>
    </source>
</evidence>
<dbReference type="EMBL" id="CP056030">
    <property type="protein sequence ID" value="QKZ05544.1"/>
    <property type="molecule type" value="Genomic_DNA"/>
</dbReference>
<evidence type="ECO:0000256" key="4">
    <source>
        <dbReference type="ARBA" id="ARBA00023163"/>
    </source>
</evidence>
<protein>
    <submittedName>
        <fullName evidence="6">LysR family transcriptional regulator</fullName>
    </submittedName>
</protein>
<evidence type="ECO:0000256" key="2">
    <source>
        <dbReference type="ARBA" id="ARBA00023015"/>
    </source>
</evidence>
<dbReference type="KEGG" id="pez:HWQ56_17780"/>
<dbReference type="Gene3D" id="3.40.190.10">
    <property type="entry name" value="Periplasmic binding protein-like II"/>
    <property type="match status" value="2"/>
</dbReference>
<dbReference type="PANTHER" id="PTHR30346">
    <property type="entry name" value="TRANSCRIPTIONAL DUAL REGULATOR HCAR-RELATED"/>
    <property type="match status" value="1"/>
</dbReference>
<dbReference type="Proteomes" id="UP000509568">
    <property type="component" value="Chromosome"/>
</dbReference>
<sequence length="289" mass="30967">MDTRYLESLISVLDSGSIAAAARAGNLTAAALSLRVQALEKQLGCTLLDRSAHSVKPTPACTRLAPQMRAIVRQASALREDVEVDGLAGDFRLGAISTALTGLLPGVLEGLGNHAPRLRLRITPGDSRLLFDQLMADELDAAILVQPPFPVAKHIRCAVLRSEPLMFLSRHVTQPHEVPEQLRTQPYLRYDACSWGGQIAQRYLDDLGIEPRVSCDLDALETISILVGCGQGVALVPQWGGLQTGACQALPVDPGERFARQVVLAYSAPGRKPAVIPLLKRLAGPGARP</sequence>
<dbReference type="InterPro" id="IPR000847">
    <property type="entry name" value="LysR_HTH_N"/>
</dbReference>
<organism evidence="6 7">
    <name type="scientific">Pseudomonas eucalypticola</name>
    <dbReference type="NCBI Taxonomy" id="2599595"/>
    <lineage>
        <taxon>Bacteria</taxon>
        <taxon>Pseudomonadati</taxon>
        <taxon>Pseudomonadota</taxon>
        <taxon>Gammaproteobacteria</taxon>
        <taxon>Pseudomonadales</taxon>
        <taxon>Pseudomonadaceae</taxon>
        <taxon>Pseudomonas</taxon>
    </lineage>
</organism>
<name>A0A7D5H853_9PSED</name>
<evidence type="ECO:0000313" key="7">
    <source>
        <dbReference type="Proteomes" id="UP000509568"/>
    </source>
</evidence>